<proteinExistence type="predicted"/>
<dbReference type="PATRIC" id="fig|1339349.3.peg.309"/>
<dbReference type="AlphaFoldDB" id="A0A078SL75"/>
<sequence>MSIKIMSNMFEGLDFWFEQIIAYCIALVLVQFMKKQI</sequence>
<accession>A0A078SL75</accession>
<keyword evidence="1" id="KW-0472">Membrane</keyword>
<feature type="transmembrane region" description="Helical" evidence="1">
    <location>
        <begin position="15"/>
        <end position="33"/>
    </location>
</feature>
<reference evidence="3 4" key="1">
    <citation type="submission" date="2014-04" db="EMBL/GenBank/DDBJ databases">
        <authorList>
            <person name="Sears C."/>
            <person name="Carroll K."/>
            <person name="Sack B.R."/>
            <person name="Qadri F."/>
            <person name="Myers L.L."/>
            <person name="Chung G.-T."/>
            <person name="Escheverria P."/>
            <person name="Fraser C.M."/>
            <person name="Sadzewicz L."/>
            <person name="Shefchek K.A."/>
            <person name="Tallon L."/>
            <person name="Das S.P."/>
            <person name="Daugherty S."/>
            <person name="Mongodin E.F."/>
        </authorList>
    </citation>
    <scope>NUCLEOTIDE SEQUENCE [LARGE SCALE GENOMIC DNA]</scope>
    <source>
        <strain evidence="3 4">3978 T3 ii</strain>
    </source>
</reference>
<protein>
    <submittedName>
        <fullName evidence="3">Uncharacterized protein</fullName>
    </submittedName>
</protein>
<evidence type="ECO:0000313" key="2">
    <source>
        <dbReference type="EMBL" id="KDS61773.1"/>
    </source>
</evidence>
<name>A0A078SL75_BACUN</name>
<dbReference type="EMBL" id="JNHN01000039">
    <property type="protein sequence ID" value="KDS62822.1"/>
    <property type="molecule type" value="Genomic_DNA"/>
</dbReference>
<keyword evidence="1" id="KW-1133">Transmembrane helix</keyword>
<comment type="caution">
    <text evidence="3">The sequence shown here is derived from an EMBL/GenBank/DDBJ whole genome shotgun (WGS) entry which is preliminary data.</text>
</comment>
<evidence type="ECO:0000256" key="1">
    <source>
        <dbReference type="SAM" id="Phobius"/>
    </source>
</evidence>
<organism evidence="3 4">
    <name type="scientific">Bacteroides uniformis str. 3978 T3 ii</name>
    <dbReference type="NCBI Taxonomy" id="1339349"/>
    <lineage>
        <taxon>Bacteria</taxon>
        <taxon>Pseudomonadati</taxon>
        <taxon>Bacteroidota</taxon>
        <taxon>Bacteroidia</taxon>
        <taxon>Bacteroidales</taxon>
        <taxon>Bacteroidaceae</taxon>
        <taxon>Bacteroides</taxon>
    </lineage>
</organism>
<dbReference type="EMBL" id="JNHN01000053">
    <property type="protein sequence ID" value="KDS61773.1"/>
    <property type="molecule type" value="Genomic_DNA"/>
</dbReference>
<gene>
    <name evidence="3" type="ORF">M094_3431</name>
    <name evidence="2" type="ORF">M094_3572</name>
</gene>
<evidence type="ECO:0000313" key="4">
    <source>
        <dbReference type="Proteomes" id="UP000028013"/>
    </source>
</evidence>
<keyword evidence="1" id="KW-0812">Transmembrane</keyword>
<evidence type="ECO:0000313" key="3">
    <source>
        <dbReference type="EMBL" id="KDS62822.1"/>
    </source>
</evidence>
<dbReference type="Proteomes" id="UP000028013">
    <property type="component" value="Unassembled WGS sequence"/>
</dbReference>